<feature type="transmembrane region" description="Helical" evidence="1">
    <location>
        <begin position="24"/>
        <end position="45"/>
    </location>
</feature>
<organism evidence="2 3">
    <name type="scientific">Botryobasidium botryosum (strain FD-172 SS1)</name>
    <dbReference type="NCBI Taxonomy" id="930990"/>
    <lineage>
        <taxon>Eukaryota</taxon>
        <taxon>Fungi</taxon>
        <taxon>Dikarya</taxon>
        <taxon>Basidiomycota</taxon>
        <taxon>Agaricomycotina</taxon>
        <taxon>Agaricomycetes</taxon>
        <taxon>Cantharellales</taxon>
        <taxon>Botryobasidiaceae</taxon>
        <taxon>Botryobasidium</taxon>
    </lineage>
</organism>
<dbReference type="EMBL" id="KL198021">
    <property type="protein sequence ID" value="KDQ18410.1"/>
    <property type="molecule type" value="Genomic_DNA"/>
</dbReference>
<reference evidence="3" key="1">
    <citation type="journal article" date="2014" name="Proc. Natl. Acad. Sci. U.S.A.">
        <title>Extensive sampling of basidiomycete genomes demonstrates inadequacy of the white-rot/brown-rot paradigm for wood decay fungi.</title>
        <authorList>
            <person name="Riley R."/>
            <person name="Salamov A.A."/>
            <person name="Brown D.W."/>
            <person name="Nagy L.G."/>
            <person name="Floudas D."/>
            <person name="Held B.W."/>
            <person name="Levasseur A."/>
            <person name="Lombard V."/>
            <person name="Morin E."/>
            <person name="Otillar R."/>
            <person name="Lindquist E.A."/>
            <person name="Sun H."/>
            <person name="LaButti K.M."/>
            <person name="Schmutz J."/>
            <person name="Jabbour D."/>
            <person name="Luo H."/>
            <person name="Baker S.E."/>
            <person name="Pisabarro A.G."/>
            <person name="Walton J.D."/>
            <person name="Blanchette R.A."/>
            <person name="Henrissat B."/>
            <person name="Martin F."/>
            <person name="Cullen D."/>
            <person name="Hibbett D.S."/>
            <person name="Grigoriev I.V."/>
        </authorList>
    </citation>
    <scope>NUCLEOTIDE SEQUENCE [LARGE SCALE GENOMIC DNA]</scope>
    <source>
        <strain evidence="3">FD-172 SS1</strain>
    </source>
</reference>
<gene>
    <name evidence="2" type="ORF">BOTBODRAFT_511557</name>
</gene>
<dbReference type="InParanoid" id="A0A067MUP3"/>
<evidence type="ECO:0000256" key="1">
    <source>
        <dbReference type="SAM" id="Phobius"/>
    </source>
</evidence>
<evidence type="ECO:0000313" key="2">
    <source>
        <dbReference type="EMBL" id="KDQ18410.1"/>
    </source>
</evidence>
<keyword evidence="3" id="KW-1185">Reference proteome</keyword>
<proteinExistence type="predicted"/>
<evidence type="ECO:0000313" key="3">
    <source>
        <dbReference type="Proteomes" id="UP000027195"/>
    </source>
</evidence>
<keyword evidence="1" id="KW-1133">Transmembrane helix</keyword>
<keyword evidence="1" id="KW-0472">Membrane</keyword>
<dbReference type="AlphaFoldDB" id="A0A067MUP3"/>
<dbReference type="HOGENOM" id="CLU_2483074_0_0_1"/>
<keyword evidence="1" id="KW-0812">Transmembrane</keyword>
<dbReference type="Proteomes" id="UP000027195">
    <property type="component" value="Unassembled WGS sequence"/>
</dbReference>
<name>A0A067MUP3_BOTB1</name>
<protein>
    <submittedName>
        <fullName evidence="2">Uncharacterized protein</fullName>
    </submittedName>
</protein>
<sequence length="87" mass="9991">MYMIHVQTQLSTSVRWMVQVTRRVIHILVLLTTPSFIVTSMVRALLCSLDETILERIQKTRSQCLLNKGVVCFSTTQVLVTVALDRR</sequence>
<accession>A0A067MUP3</accession>